<comment type="cofactor">
    <cofactor evidence="1">
        <name>FAD</name>
        <dbReference type="ChEBI" id="CHEBI:57692"/>
    </cofactor>
</comment>
<dbReference type="GO" id="GO:0071949">
    <property type="term" value="F:FAD binding"/>
    <property type="evidence" value="ECO:0007669"/>
    <property type="project" value="InterPro"/>
</dbReference>
<protein>
    <recommendedName>
        <fullName evidence="4">FAD-binding domain-containing protein</fullName>
    </recommendedName>
</protein>
<keyword evidence="6" id="KW-1185">Reference proteome</keyword>
<dbReference type="EMBL" id="BJMM01000003">
    <property type="protein sequence ID" value="GEB48396.1"/>
    <property type="molecule type" value="Genomic_DNA"/>
</dbReference>
<gene>
    <name evidence="5" type="ORF">SCA03_09470</name>
</gene>
<dbReference type="PANTHER" id="PTHR43004">
    <property type="entry name" value="TRK SYSTEM POTASSIUM UPTAKE PROTEIN"/>
    <property type="match status" value="1"/>
</dbReference>
<evidence type="ECO:0000259" key="4">
    <source>
        <dbReference type="Pfam" id="PF01494"/>
    </source>
</evidence>
<dbReference type="AlphaFoldDB" id="A0A4Y3QSL2"/>
<keyword evidence="2" id="KW-0285">Flavoprotein</keyword>
<name>A0A4Y3QSL2_STRCI</name>
<dbReference type="Gene3D" id="3.40.30.120">
    <property type="match status" value="1"/>
</dbReference>
<dbReference type="InterPro" id="IPR036188">
    <property type="entry name" value="FAD/NAD-bd_sf"/>
</dbReference>
<evidence type="ECO:0000256" key="1">
    <source>
        <dbReference type="ARBA" id="ARBA00001974"/>
    </source>
</evidence>
<dbReference type="GO" id="GO:0016709">
    <property type="term" value="F:oxidoreductase activity, acting on paired donors, with incorporation or reduction of molecular oxygen, NAD(P)H as one donor, and incorporation of one atom of oxygen"/>
    <property type="evidence" value="ECO:0007669"/>
    <property type="project" value="UniProtKB-ARBA"/>
</dbReference>
<evidence type="ECO:0000313" key="5">
    <source>
        <dbReference type="EMBL" id="GEB48396.1"/>
    </source>
</evidence>
<dbReference type="SUPFAM" id="SSF51905">
    <property type="entry name" value="FAD/NAD(P)-binding domain"/>
    <property type="match status" value="1"/>
</dbReference>
<dbReference type="InterPro" id="IPR002938">
    <property type="entry name" value="FAD-bd"/>
</dbReference>
<dbReference type="Proteomes" id="UP000319210">
    <property type="component" value="Unassembled WGS sequence"/>
</dbReference>
<sequence>MCFEADLAPFLHGRTHILYWIINADTQGAFLTYDGKRRWAYSWGYDPAVMSAEDFTPEHCTEVIKNAIGERDVDIDIDGIFFWRVESALSDRYREGRLLLAGDAAHRVPPSGGFGMNVGLQDAQNLGWKLHAVLRGRAGDGLLDTYEAERRPIAEETIEQTLANARRATEVGWIMEDPGQLAAIEDPGPAGERVRRRIVDAVPGQEPQYWSPGRQFGFVYRDGALVPDGTEPPASTVTEYHPSGFPGARAPHVWLEKAGGERVSTVDLLHTDFSVLAGEEGRPWVDAARRAAASHGVELRAVVIGDCAEYTEPTGTWRTLYGLEPSGAVVVRPDGHVGFRARALSDPATAEKTLEEVFDRLLALRP</sequence>
<dbReference type="Pfam" id="PF21274">
    <property type="entry name" value="Rng_hyd_C"/>
    <property type="match status" value="1"/>
</dbReference>
<accession>A0A4Y3QSL2</accession>
<comment type="caution">
    <text evidence="5">The sequence shown here is derived from an EMBL/GenBank/DDBJ whole genome shotgun (WGS) entry which is preliminary data.</text>
</comment>
<organism evidence="5 6">
    <name type="scientific">Streptomyces cacaoi</name>
    <dbReference type="NCBI Taxonomy" id="1898"/>
    <lineage>
        <taxon>Bacteria</taxon>
        <taxon>Bacillati</taxon>
        <taxon>Actinomycetota</taxon>
        <taxon>Actinomycetes</taxon>
        <taxon>Kitasatosporales</taxon>
        <taxon>Streptomycetaceae</taxon>
        <taxon>Streptomyces</taxon>
    </lineage>
</organism>
<dbReference type="PRINTS" id="PR00420">
    <property type="entry name" value="RNGMNOXGNASE"/>
</dbReference>
<dbReference type="PANTHER" id="PTHR43004:SF19">
    <property type="entry name" value="BINDING MONOOXYGENASE, PUTATIVE (JCVI)-RELATED"/>
    <property type="match status" value="1"/>
</dbReference>
<feature type="domain" description="FAD-binding" evidence="4">
    <location>
        <begin position="3"/>
        <end position="160"/>
    </location>
</feature>
<keyword evidence="3" id="KW-0274">FAD</keyword>
<proteinExistence type="predicted"/>
<dbReference type="Gene3D" id="3.30.9.10">
    <property type="entry name" value="D-Amino Acid Oxidase, subunit A, domain 2"/>
    <property type="match status" value="1"/>
</dbReference>
<evidence type="ECO:0000256" key="3">
    <source>
        <dbReference type="ARBA" id="ARBA00022827"/>
    </source>
</evidence>
<reference evidence="5 6" key="1">
    <citation type="submission" date="2019-06" db="EMBL/GenBank/DDBJ databases">
        <title>Whole genome shotgun sequence of Streptomyces cacaoi subsp. cacaoi NBRC 12748.</title>
        <authorList>
            <person name="Hosoyama A."/>
            <person name="Uohara A."/>
            <person name="Ohji S."/>
            <person name="Ichikawa N."/>
        </authorList>
    </citation>
    <scope>NUCLEOTIDE SEQUENCE [LARGE SCALE GENOMIC DNA]</scope>
    <source>
        <strain evidence="5 6">NBRC 12748</strain>
    </source>
</reference>
<evidence type="ECO:0000256" key="2">
    <source>
        <dbReference type="ARBA" id="ARBA00022630"/>
    </source>
</evidence>
<dbReference type="InterPro" id="IPR050641">
    <property type="entry name" value="RIFMO-like"/>
</dbReference>
<evidence type="ECO:0000313" key="6">
    <source>
        <dbReference type="Proteomes" id="UP000319210"/>
    </source>
</evidence>
<dbReference type="Pfam" id="PF01494">
    <property type="entry name" value="FAD_binding_3"/>
    <property type="match status" value="1"/>
</dbReference>
<dbReference type="Gene3D" id="3.50.50.60">
    <property type="entry name" value="FAD/NAD(P)-binding domain"/>
    <property type="match status" value="1"/>
</dbReference>